<reference evidence="2" key="1">
    <citation type="journal article" date="2020" name="Stud. Mycol.">
        <title>101 Dothideomycetes genomes: a test case for predicting lifestyles and emergence of pathogens.</title>
        <authorList>
            <person name="Haridas S."/>
            <person name="Albert R."/>
            <person name="Binder M."/>
            <person name="Bloem J."/>
            <person name="Labutti K."/>
            <person name="Salamov A."/>
            <person name="Andreopoulos B."/>
            <person name="Baker S."/>
            <person name="Barry K."/>
            <person name="Bills G."/>
            <person name="Bluhm B."/>
            <person name="Cannon C."/>
            <person name="Castanera R."/>
            <person name="Culley D."/>
            <person name="Daum C."/>
            <person name="Ezra D."/>
            <person name="Gonzalez J."/>
            <person name="Henrissat B."/>
            <person name="Kuo A."/>
            <person name="Liang C."/>
            <person name="Lipzen A."/>
            <person name="Lutzoni F."/>
            <person name="Magnuson J."/>
            <person name="Mondo S."/>
            <person name="Nolan M."/>
            <person name="Ohm R."/>
            <person name="Pangilinan J."/>
            <person name="Park H.-J."/>
            <person name="Ramirez L."/>
            <person name="Alfaro M."/>
            <person name="Sun H."/>
            <person name="Tritt A."/>
            <person name="Yoshinaga Y."/>
            <person name="Zwiers L.-H."/>
            <person name="Turgeon B."/>
            <person name="Goodwin S."/>
            <person name="Spatafora J."/>
            <person name="Crous P."/>
            <person name="Grigoriev I."/>
        </authorList>
    </citation>
    <scope>NUCLEOTIDE SEQUENCE</scope>
    <source>
        <strain evidence="2">CBS 262.69</strain>
    </source>
</reference>
<organism evidence="2 3">
    <name type="scientific">Trichodelitschia bisporula</name>
    <dbReference type="NCBI Taxonomy" id="703511"/>
    <lineage>
        <taxon>Eukaryota</taxon>
        <taxon>Fungi</taxon>
        <taxon>Dikarya</taxon>
        <taxon>Ascomycota</taxon>
        <taxon>Pezizomycotina</taxon>
        <taxon>Dothideomycetes</taxon>
        <taxon>Dothideomycetes incertae sedis</taxon>
        <taxon>Phaeotrichales</taxon>
        <taxon>Phaeotrichaceae</taxon>
        <taxon>Trichodelitschia</taxon>
    </lineage>
</organism>
<dbReference type="AlphaFoldDB" id="A0A6G1HPT4"/>
<feature type="compositionally biased region" description="Acidic residues" evidence="1">
    <location>
        <begin position="46"/>
        <end position="74"/>
    </location>
</feature>
<protein>
    <submittedName>
        <fullName evidence="2">Uncharacterized protein</fullName>
    </submittedName>
</protein>
<dbReference type="EMBL" id="ML996701">
    <property type="protein sequence ID" value="KAF2398002.1"/>
    <property type="molecule type" value="Genomic_DNA"/>
</dbReference>
<feature type="region of interest" description="Disordered" evidence="1">
    <location>
        <begin position="30"/>
        <end position="91"/>
    </location>
</feature>
<sequence>MEWLANYWSTRSMLQFLYDGEYAEPEAYEEFGQPITELERSCSTTNDEEKEGEDEIAAEEGSGEEETVNGDQDEDKTVNGNQDEEQVPGRPTPMLFHAEVFMLAIELDMDDLGANAEQCFIACSAWNVEIDDLLAATKVVWTDGQDLGDAKCSALLRPRWENMKRVIERELMEHWPEVQAMEDFKIISHNYPELLMGIIWTQYPFRVKQESVWT</sequence>
<name>A0A6G1HPT4_9PEZI</name>
<evidence type="ECO:0000313" key="3">
    <source>
        <dbReference type="Proteomes" id="UP000799640"/>
    </source>
</evidence>
<accession>A0A6G1HPT4</accession>
<gene>
    <name evidence="2" type="ORF">EJ06DRAFT_119380</name>
</gene>
<proteinExistence type="predicted"/>
<keyword evidence="3" id="KW-1185">Reference proteome</keyword>
<evidence type="ECO:0000256" key="1">
    <source>
        <dbReference type="SAM" id="MobiDB-lite"/>
    </source>
</evidence>
<evidence type="ECO:0000313" key="2">
    <source>
        <dbReference type="EMBL" id="KAF2398002.1"/>
    </source>
</evidence>
<dbReference type="Proteomes" id="UP000799640">
    <property type="component" value="Unassembled WGS sequence"/>
</dbReference>